<dbReference type="InterPro" id="IPR009091">
    <property type="entry name" value="RCC1/BLIP-II"/>
</dbReference>
<dbReference type="CDD" id="cd18186">
    <property type="entry name" value="BTB_POZ_ZBTB_KLHL-like"/>
    <property type="match status" value="1"/>
</dbReference>
<dbReference type="GO" id="GO:0005085">
    <property type="term" value="F:guanyl-nucleotide exchange factor activity"/>
    <property type="evidence" value="ECO:0007669"/>
    <property type="project" value="TreeGrafter"/>
</dbReference>
<dbReference type="SUPFAM" id="SSF50985">
    <property type="entry name" value="RCC1/BLIP-II"/>
    <property type="match status" value="1"/>
</dbReference>
<sequence length="601" mass="69148">MTKTPTKIFYSSREDISIKSLFNQNESQLPYWTPLSKIKNANQVRKIVAGTGKHCLIWKGSNNLEFYQTNQEEPKCFTIENEEIQDIQSGHRTYLILTKSGKVFSLAKNKNCYYCEIPLSDPESSTFGKIREVLFFNKKENNRKVKSLAMISLSNYFLCKDGKLYGNGYNRGNLGDGTSNYAKNLPVLIFKDLTRVFGGVSGFCFFLTTKNNELYACGENEGGSLGIGNYSTNLKSPVQVPNWKADDILDLQTNSGFSILITKEGKAYGCGSSEYIGFAQGKSTFTEIEELKNHKVTQYCGGDRFSLVLTNENELFGWGFEPDFHPTNQYGMMTWITKPEKLDLPKFYQNNPSIKLKITGGMETIFLYPSFDNNNCLIQDFQKLFETKIFCDSKLKLNQNFELPIHKTIVESRTRLQISTIEDLLNKKCFSKEQILVFVKWIDFDQISNQETLKQIFNSLNLSFPPKNSFQKDLHRLYKDEDSKDFTLLIKNNNDNEEEDDDDDKYEEIVVHKIVLIARSGLFRAMFQNVTQELNSVKDYSGKTIDSIEISIKYLYTDKIEITADHDPLLVLEELEDSIEYYQLNENSNILNQLNEIKNKL</sequence>
<proteinExistence type="predicted"/>
<dbReference type="InterPro" id="IPR011333">
    <property type="entry name" value="SKP1/BTB/POZ_sf"/>
</dbReference>
<dbReference type="PROSITE" id="PS50097">
    <property type="entry name" value="BTB"/>
    <property type="match status" value="1"/>
</dbReference>
<dbReference type="InterPro" id="IPR051553">
    <property type="entry name" value="Ran_GTPase-activating"/>
</dbReference>
<dbReference type="Proteomes" id="UP001146793">
    <property type="component" value="Unassembled WGS sequence"/>
</dbReference>
<dbReference type="SUPFAM" id="SSF54695">
    <property type="entry name" value="POZ domain"/>
    <property type="match status" value="1"/>
</dbReference>
<feature type="repeat" description="RCC1" evidence="1">
    <location>
        <begin position="212"/>
        <end position="264"/>
    </location>
</feature>
<comment type="caution">
    <text evidence="3">The sequence shown here is derived from an EMBL/GenBank/DDBJ whole genome shotgun (WGS) entry which is preliminary data.</text>
</comment>
<gene>
    <name evidence="3" type="ORF">M0812_22771</name>
</gene>
<dbReference type="PANTHER" id="PTHR45982">
    <property type="entry name" value="REGULATOR OF CHROMOSOME CONDENSATION"/>
    <property type="match status" value="1"/>
</dbReference>
<dbReference type="Gene3D" id="2.130.10.30">
    <property type="entry name" value="Regulator of chromosome condensation 1/beta-lactamase-inhibitor protein II"/>
    <property type="match status" value="1"/>
</dbReference>
<feature type="domain" description="BTB" evidence="2">
    <location>
        <begin position="484"/>
        <end position="564"/>
    </location>
</feature>
<evidence type="ECO:0000259" key="2">
    <source>
        <dbReference type="PROSITE" id="PS50097"/>
    </source>
</evidence>
<dbReference type="PANTHER" id="PTHR45982:SF1">
    <property type="entry name" value="REGULATOR OF CHROMOSOME CONDENSATION"/>
    <property type="match status" value="1"/>
</dbReference>
<dbReference type="PROSITE" id="PS50012">
    <property type="entry name" value="RCC1_3"/>
    <property type="match status" value="1"/>
</dbReference>
<evidence type="ECO:0000256" key="1">
    <source>
        <dbReference type="PROSITE-ProRule" id="PRU00235"/>
    </source>
</evidence>
<dbReference type="InterPro" id="IPR000210">
    <property type="entry name" value="BTB/POZ_dom"/>
</dbReference>
<evidence type="ECO:0000313" key="3">
    <source>
        <dbReference type="EMBL" id="KAJ3433802.1"/>
    </source>
</evidence>
<reference evidence="3" key="1">
    <citation type="submission" date="2022-08" db="EMBL/GenBank/DDBJ databases">
        <title>Novel sulphate-reducing endosymbionts in the free-living metamonad Anaeramoeba.</title>
        <authorList>
            <person name="Jerlstrom-Hultqvist J."/>
            <person name="Cepicka I."/>
            <person name="Gallot-Lavallee L."/>
            <person name="Salas-Leiva D."/>
            <person name="Curtis B.A."/>
            <person name="Zahonova K."/>
            <person name="Pipaliya S."/>
            <person name="Dacks J."/>
            <person name="Roger A.J."/>
        </authorList>
    </citation>
    <scope>NUCLEOTIDE SEQUENCE</scope>
    <source>
        <strain evidence="3">Busselton2</strain>
    </source>
</reference>
<dbReference type="EMBL" id="JANTQA010000047">
    <property type="protein sequence ID" value="KAJ3433802.1"/>
    <property type="molecule type" value="Genomic_DNA"/>
</dbReference>
<dbReference type="GO" id="GO:0005737">
    <property type="term" value="C:cytoplasm"/>
    <property type="evidence" value="ECO:0007669"/>
    <property type="project" value="TreeGrafter"/>
</dbReference>
<dbReference type="Gene3D" id="3.30.710.10">
    <property type="entry name" value="Potassium Channel Kv1.1, Chain A"/>
    <property type="match status" value="1"/>
</dbReference>
<protein>
    <recommendedName>
        <fullName evidence="2">BTB domain-containing protein</fullName>
    </recommendedName>
</protein>
<organism evidence="3 4">
    <name type="scientific">Anaeramoeba flamelloides</name>
    <dbReference type="NCBI Taxonomy" id="1746091"/>
    <lineage>
        <taxon>Eukaryota</taxon>
        <taxon>Metamonada</taxon>
        <taxon>Anaeramoebidae</taxon>
        <taxon>Anaeramoeba</taxon>
    </lineage>
</organism>
<name>A0AAV7Z0U7_9EUKA</name>
<dbReference type="AlphaFoldDB" id="A0AAV7Z0U7"/>
<dbReference type="InterPro" id="IPR000408">
    <property type="entry name" value="Reg_chr_condens"/>
</dbReference>
<accession>A0AAV7Z0U7</accession>
<dbReference type="Pfam" id="PF00651">
    <property type="entry name" value="BTB"/>
    <property type="match status" value="1"/>
</dbReference>
<evidence type="ECO:0000313" key="4">
    <source>
        <dbReference type="Proteomes" id="UP001146793"/>
    </source>
</evidence>